<dbReference type="InterPro" id="IPR052529">
    <property type="entry name" value="Bact_Transport_Assoc"/>
</dbReference>
<keyword evidence="1" id="KW-0472">Membrane</keyword>
<feature type="transmembrane region" description="Helical" evidence="1">
    <location>
        <begin position="111"/>
        <end position="130"/>
    </location>
</feature>
<dbReference type="eggNOG" id="COG2311">
    <property type="taxonomic scope" value="Bacteria"/>
</dbReference>
<keyword evidence="1" id="KW-0812">Transmembrane</keyword>
<comment type="caution">
    <text evidence="4">The sequence shown here is derived from an EMBL/GenBank/DDBJ whole genome shotgun (WGS) entry which is preliminary data.</text>
</comment>
<feature type="transmembrane region" description="Helical" evidence="1">
    <location>
        <begin position="21"/>
        <end position="38"/>
    </location>
</feature>
<reference evidence="4 5" key="1">
    <citation type="submission" date="2011-12" db="EMBL/GenBank/DDBJ databases">
        <title>Whole genome shotgun sequence of Gordonia effusa NBRC 100432.</title>
        <authorList>
            <person name="Yoshida I."/>
            <person name="Takarada H."/>
            <person name="Hosoyama A."/>
            <person name="Tsuchikane K."/>
            <person name="Katsumata H."/>
            <person name="Yamazaki S."/>
            <person name="Fujita N."/>
        </authorList>
    </citation>
    <scope>NUCLEOTIDE SEQUENCE [LARGE SCALE GENOMIC DNA]</scope>
    <source>
        <strain evidence="4 5">NBRC 100432</strain>
    </source>
</reference>
<dbReference type="EMBL" id="BAEH01000046">
    <property type="protein sequence ID" value="GAB18051.1"/>
    <property type="molecule type" value="Genomic_DNA"/>
</dbReference>
<sequence length="390" mass="41714">MESHTARTGRDRLHGIDAARAIAIFGMFAVHIFSFGDVRWSDPHTYPALIIGHSAPTFVMIAGISIALFTGGVTPVTGDELVHARHTLLVRACLIALLGGILQMIGSPVLIILLVYGFLFAASIPLISVSPRRLLRAALIIAVVMPIAMPLLHAVVGAWGAPYYVLPEILFNGGYPLLTWSCYFLVGLGLGRLDLSARQMANTLIIRGAAIASVAYLSVAALVPIRNALDPAGTAPTPNEFLAPFERPGEGFLWTPANLTGLIAGDPHSSTPFDLFGSTGISLVLIGLCLKVFHSPGVLSWPLRAVGRMPLTIYIAHVIALSVLTPKSHAAPGQDPQWSDFSIWVAFMAISLVGAAWWLSYHRRGPVEGWIANIALRSAGPPKRDLVQDP</sequence>
<name>H0QZ00_9ACTN</name>
<gene>
    <name evidence="4" type="ORF">GOEFS_046_00070</name>
</gene>
<dbReference type="PANTHER" id="PTHR30590:SF2">
    <property type="entry name" value="INNER MEMBRANE PROTEIN"/>
    <property type="match status" value="1"/>
</dbReference>
<feature type="transmembrane region" description="Helical" evidence="1">
    <location>
        <begin position="275"/>
        <end position="293"/>
    </location>
</feature>
<dbReference type="OrthoDB" id="4966979at2"/>
<evidence type="ECO:0000256" key="1">
    <source>
        <dbReference type="SAM" id="Phobius"/>
    </source>
</evidence>
<dbReference type="InterPro" id="IPR007349">
    <property type="entry name" value="DUF418"/>
</dbReference>
<accession>H0QZ00</accession>
<dbReference type="Pfam" id="PF04235">
    <property type="entry name" value="DUF418"/>
    <property type="match status" value="1"/>
</dbReference>
<dbReference type="RefSeq" id="WP_007317388.1">
    <property type="nucleotide sequence ID" value="NZ_BAEH01000046.1"/>
</dbReference>
<feature type="transmembrane region" description="Helical" evidence="1">
    <location>
        <begin position="88"/>
        <end position="105"/>
    </location>
</feature>
<feature type="transmembrane region" description="Helical" evidence="1">
    <location>
        <begin position="305"/>
        <end position="323"/>
    </location>
</feature>
<evidence type="ECO:0000259" key="2">
    <source>
        <dbReference type="Pfam" id="PF04235"/>
    </source>
</evidence>
<feature type="transmembrane region" description="Helical" evidence="1">
    <location>
        <begin position="58"/>
        <end position="76"/>
    </location>
</feature>
<dbReference type="Pfam" id="PF07786">
    <property type="entry name" value="HGSNAT_cat"/>
    <property type="match status" value="1"/>
</dbReference>
<keyword evidence="5" id="KW-1185">Reference proteome</keyword>
<feature type="domain" description="DUF418" evidence="2">
    <location>
        <begin position="270"/>
        <end position="369"/>
    </location>
</feature>
<protein>
    <recommendedName>
        <fullName evidence="6">Heparan-alpha-glucosaminide N-acetyltransferase catalytic domain-containing protein</fullName>
    </recommendedName>
</protein>
<dbReference type="InterPro" id="IPR012429">
    <property type="entry name" value="HGSNAT_cat"/>
</dbReference>
<feature type="transmembrane region" description="Helical" evidence="1">
    <location>
        <begin position="343"/>
        <end position="361"/>
    </location>
</feature>
<dbReference type="AlphaFoldDB" id="H0QZ00"/>
<dbReference type="STRING" id="1077974.GOEFS_046_00070"/>
<proteinExistence type="predicted"/>
<evidence type="ECO:0000313" key="4">
    <source>
        <dbReference type="EMBL" id="GAB18051.1"/>
    </source>
</evidence>
<keyword evidence="1" id="KW-1133">Transmembrane helix</keyword>
<organism evidence="4 5">
    <name type="scientific">Gordonia effusa NBRC 100432</name>
    <dbReference type="NCBI Taxonomy" id="1077974"/>
    <lineage>
        <taxon>Bacteria</taxon>
        <taxon>Bacillati</taxon>
        <taxon>Actinomycetota</taxon>
        <taxon>Actinomycetes</taxon>
        <taxon>Mycobacteriales</taxon>
        <taxon>Gordoniaceae</taxon>
        <taxon>Gordonia</taxon>
    </lineage>
</organism>
<evidence type="ECO:0000259" key="3">
    <source>
        <dbReference type="Pfam" id="PF07786"/>
    </source>
</evidence>
<dbReference type="PANTHER" id="PTHR30590">
    <property type="entry name" value="INNER MEMBRANE PROTEIN"/>
    <property type="match status" value="1"/>
</dbReference>
<feature type="transmembrane region" description="Helical" evidence="1">
    <location>
        <begin position="173"/>
        <end position="193"/>
    </location>
</feature>
<feature type="transmembrane region" description="Helical" evidence="1">
    <location>
        <begin position="137"/>
        <end position="161"/>
    </location>
</feature>
<feature type="transmembrane region" description="Helical" evidence="1">
    <location>
        <begin position="205"/>
        <end position="225"/>
    </location>
</feature>
<evidence type="ECO:0008006" key="6">
    <source>
        <dbReference type="Google" id="ProtNLM"/>
    </source>
</evidence>
<feature type="domain" description="Heparan-alpha-glucosaminide N-acetyltransferase catalytic" evidence="3">
    <location>
        <begin position="12"/>
        <end position="216"/>
    </location>
</feature>
<evidence type="ECO:0000313" key="5">
    <source>
        <dbReference type="Proteomes" id="UP000035034"/>
    </source>
</evidence>
<dbReference type="Proteomes" id="UP000035034">
    <property type="component" value="Unassembled WGS sequence"/>
</dbReference>